<reference evidence="9 10" key="1">
    <citation type="submission" date="2019-08" db="EMBL/GenBank/DDBJ databases">
        <title>Genome of Phaeodactylibacter luteus.</title>
        <authorList>
            <person name="Bowman J.P."/>
        </authorList>
    </citation>
    <scope>NUCLEOTIDE SEQUENCE [LARGE SCALE GENOMIC DNA]</scope>
    <source>
        <strain evidence="9 10">KCTC 42180</strain>
    </source>
</reference>
<keyword evidence="2 8" id="KW-0819">tRNA processing</keyword>
<keyword evidence="10" id="KW-1185">Reference proteome</keyword>
<keyword evidence="5 8" id="KW-0255">Endonuclease</keyword>
<comment type="subunit">
    <text evidence="1 8">Homodimer.</text>
</comment>
<feature type="binding site" evidence="8">
    <location>
        <position position="269"/>
    </location>
    <ligand>
        <name>Zn(2+)</name>
        <dbReference type="ChEBI" id="CHEBI:29105"/>
        <label>2</label>
        <note>catalytic</note>
    </ligand>
</feature>
<organism evidence="9 10">
    <name type="scientific">Phaeodactylibacter luteus</name>
    <dbReference type="NCBI Taxonomy" id="1564516"/>
    <lineage>
        <taxon>Bacteria</taxon>
        <taxon>Pseudomonadati</taxon>
        <taxon>Bacteroidota</taxon>
        <taxon>Saprospiria</taxon>
        <taxon>Saprospirales</taxon>
        <taxon>Haliscomenobacteraceae</taxon>
        <taxon>Phaeodactylibacter</taxon>
    </lineage>
</organism>
<dbReference type="PANTHER" id="PTHR46018:SF2">
    <property type="entry name" value="ZINC PHOSPHODIESTERASE ELAC PROTEIN 1"/>
    <property type="match status" value="1"/>
</dbReference>
<evidence type="ECO:0000256" key="2">
    <source>
        <dbReference type="ARBA" id="ARBA00022694"/>
    </source>
</evidence>
<dbReference type="GO" id="GO:0008270">
    <property type="term" value="F:zinc ion binding"/>
    <property type="evidence" value="ECO:0007669"/>
    <property type="project" value="UniProtKB-UniRule"/>
</dbReference>
<dbReference type="RefSeq" id="WP_147167856.1">
    <property type="nucleotide sequence ID" value="NZ_VOOR01000024.1"/>
</dbReference>
<dbReference type="EMBL" id="VOOR01000024">
    <property type="protein sequence ID" value="TXB62754.1"/>
    <property type="molecule type" value="Genomic_DNA"/>
</dbReference>
<evidence type="ECO:0000256" key="5">
    <source>
        <dbReference type="ARBA" id="ARBA00022759"/>
    </source>
</evidence>
<keyword evidence="4 8" id="KW-0479">Metal-binding</keyword>
<evidence type="ECO:0000256" key="6">
    <source>
        <dbReference type="ARBA" id="ARBA00022801"/>
    </source>
</evidence>
<dbReference type="CDD" id="cd07717">
    <property type="entry name" value="RNaseZ_ZiPD-like_MBL-fold"/>
    <property type="match status" value="1"/>
</dbReference>
<keyword evidence="6 8" id="KW-0378">Hydrolase</keyword>
<dbReference type="Proteomes" id="UP000321580">
    <property type="component" value="Unassembled WGS sequence"/>
</dbReference>
<evidence type="ECO:0000313" key="9">
    <source>
        <dbReference type="EMBL" id="TXB62754.1"/>
    </source>
</evidence>
<dbReference type="NCBIfam" id="NF000801">
    <property type="entry name" value="PRK00055.1-3"/>
    <property type="match status" value="1"/>
</dbReference>
<comment type="function">
    <text evidence="8">Zinc phosphodiesterase, which displays some tRNA 3'-processing endonuclease activity. Probably involved in tRNA maturation, by removing a 3'-trailer from precursor tRNA.</text>
</comment>
<comment type="similarity">
    <text evidence="8">Belongs to the RNase Z family.</text>
</comment>
<dbReference type="HAMAP" id="MF_01818">
    <property type="entry name" value="RNase_Z_BN"/>
    <property type="match status" value="1"/>
</dbReference>
<comment type="catalytic activity">
    <reaction evidence="8">
        <text>Endonucleolytic cleavage of RNA, removing extra 3' nucleotides from tRNA precursor, generating 3' termini of tRNAs. A 3'-hydroxy group is left at the tRNA terminus and a 5'-phosphoryl group is left at the trailer molecule.</text>
        <dbReference type="EC" id="3.1.26.11"/>
    </reaction>
</comment>
<keyword evidence="7 8" id="KW-0862">Zinc</keyword>
<feature type="active site" description="Proton acceptor" evidence="8">
    <location>
        <position position="66"/>
    </location>
</feature>
<evidence type="ECO:0000256" key="8">
    <source>
        <dbReference type="HAMAP-Rule" id="MF_01818"/>
    </source>
</evidence>
<evidence type="ECO:0000256" key="3">
    <source>
        <dbReference type="ARBA" id="ARBA00022722"/>
    </source>
</evidence>
<dbReference type="Gene3D" id="3.60.15.10">
    <property type="entry name" value="Ribonuclease Z/Hydroxyacylglutathione hydrolase-like"/>
    <property type="match status" value="1"/>
</dbReference>
<evidence type="ECO:0000256" key="7">
    <source>
        <dbReference type="ARBA" id="ARBA00022833"/>
    </source>
</evidence>
<feature type="binding site" evidence="8">
    <location>
        <position position="211"/>
    </location>
    <ligand>
        <name>Zn(2+)</name>
        <dbReference type="ChEBI" id="CHEBI:29105"/>
        <label>2</label>
        <note>catalytic</note>
    </ligand>
</feature>
<feature type="binding site" evidence="8">
    <location>
        <position position="211"/>
    </location>
    <ligand>
        <name>Zn(2+)</name>
        <dbReference type="ChEBI" id="CHEBI:29105"/>
        <label>1</label>
        <note>catalytic</note>
    </ligand>
</feature>
<dbReference type="AlphaFoldDB" id="A0A5C6RLC2"/>
<feature type="binding site" evidence="8">
    <location>
        <position position="67"/>
    </location>
    <ligand>
        <name>Zn(2+)</name>
        <dbReference type="ChEBI" id="CHEBI:29105"/>
        <label>2</label>
        <note>catalytic</note>
    </ligand>
</feature>
<protein>
    <recommendedName>
        <fullName evidence="8">Ribonuclease Z</fullName>
        <shortName evidence="8">RNase Z</shortName>
        <ecNumber evidence="8">3.1.26.11</ecNumber>
    </recommendedName>
    <alternativeName>
        <fullName evidence="8">tRNA 3 endonuclease</fullName>
    </alternativeName>
    <alternativeName>
        <fullName evidence="8">tRNase Z</fullName>
    </alternativeName>
</protein>
<evidence type="ECO:0000313" key="10">
    <source>
        <dbReference type="Proteomes" id="UP000321580"/>
    </source>
</evidence>
<dbReference type="InterPro" id="IPR036866">
    <property type="entry name" value="RibonucZ/Hydroxyglut_hydro"/>
</dbReference>
<comment type="caution">
    <text evidence="9">The sequence shown here is derived from an EMBL/GenBank/DDBJ whole genome shotgun (WGS) entry which is preliminary data.</text>
</comment>
<evidence type="ECO:0000256" key="1">
    <source>
        <dbReference type="ARBA" id="ARBA00011738"/>
    </source>
</evidence>
<feature type="binding site" evidence="8">
    <location>
        <position position="64"/>
    </location>
    <ligand>
        <name>Zn(2+)</name>
        <dbReference type="ChEBI" id="CHEBI:29105"/>
        <label>1</label>
        <note>catalytic</note>
    </ligand>
</feature>
<keyword evidence="3 8" id="KW-0540">Nuclease</keyword>
<feature type="binding site" evidence="8">
    <location>
        <position position="141"/>
    </location>
    <ligand>
        <name>Zn(2+)</name>
        <dbReference type="ChEBI" id="CHEBI:29105"/>
        <label>1</label>
        <note>catalytic</note>
    </ligand>
</feature>
<dbReference type="GO" id="GO:0042781">
    <property type="term" value="F:3'-tRNA processing endoribonuclease activity"/>
    <property type="evidence" value="ECO:0007669"/>
    <property type="project" value="UniProtKB-UniRule"/>
</dbReference>
<comment type="cofactor">
    <cofactor evidence="8">
        <name>Zn(2+)</name>
        <dbReference type="ChEBI" id="CHEBI:29105"/>
    </cofactor>
    <text evidence="8">Binds 2 Zn(2+) ions.</text>
</comment>
<name>A0A5C6RLC2_9BACT</name>
<dbReference type="PANTHER" id="PTHR46018">
    <property type="entry name" value="ZINC PHOSPHODIESTERASE ELAC PROTEIN 1"/>
    <property type="match status" value="1"/>
</dbReference>
<dbReference type="Pfam" id="PF23023">
    <property type="entry name" value="Anti-Pycsar_Apyc1"/>
    <property type="match status" value="1"/>
</dbReference>
<feature type="binding site" evidence="8">
    <location>
        <position position="62"/>
    </location>
    <ligand>
        <name>Zn(2+)</name>
        <dbReference type="ChEBI" id="CHEBI:29105"/>
        <label>1</label>
        <note>catalytic</note>
    </ligand>
</feature>
<dbReference type="SUPFAM" id="SSF56281">
    <property type="entry name" value="Metallo-hydrolase/oxidoreductase"/>
    <property type="match status" value="1"/>
</dbReference>
<proteinExistence type="inferred from homology"/>
<dbReference type="EC" id="3.1.26.11" evidence="8"/>
<sequence>MKFELQLLGTNGALPAHGRFPTQQVLQVHHKQFLIDCGEGLQMQLDQSQARPGHIQTICISHEHGDHILGLPGLLSSWALNTREKPVDIYGPPAVGDFLKAFQHLFQHFPYAINFNPVESSAPSIIYEDQLLQITAFPLRHRVPTYGYLFREQPQPRRMLKSAIERYRIPFAAIPGIKNGQGYHSTEDGYIPNDELTAPPPRPRSYAFCSDTAYHEPLAEWLAGTDLIYHEATFSERHKEQARKTMHATASQAAQIALLAGARQLVIGHYSPRYRTPDRLLYEACAVFPNTFLGADGMIVPLLYQ</sequence>
<evidence type="ECO:0000256" key="4">
    <source>
        <dbReference type="ARBA" id="ARBA00022723"/>
    </source>
</evidence>
<dbReference type="OrthoDB" id="9800940at2"/>
<gene>
    <name evidence="8" type="primary">rnz</name>
    <name evidence="9" type="ORF">FRY97_12385</name>
</gene>
<accession>A0A5C6RLC2</accession>
<feature type="binding site" evidence="8">
    <location>
        <position position="66"/>
    </location>
    <ligand>
        <name>Zn(2+)</name>
        <dbReference type="ChEBI" id="CHEBI:29105"/>
        <label>2</label>
        <note>catalytic</note>
    </ligand>
</feature>
<dbReference type="InterPro" id="IPR013471">
    <property type="entry name" value="RNase_Z/BN"/>
</dbReference>